<reference evidence="2" key="1">
    <citation type="journal article" date="2019" name="Int. J. Syst. Evol. Microbiol.">
        <title>The Global Catalogue of Microorganisms (GCM) 10K type strain sequencing project: providing services to taxonomists for standard genome sequencing and annotation.</title>
        <authorList>
            <consortium name="The Broad Institute Genomics Platform"/>
            <consortium name="The Broad Institute Genome Sequencing Center for Infectious Disease"/>
            <person name="Wu L."/>
            <person name="Ma J."/>
        </authorList>
    </citation>
    <scope>NUCLEOTIDE SEQUENCE [LARGE SCALE GENOMIC DNA]</scope>
    <source>
        <strain evidence="2">TBRC 5781</strain>
    </source>
</reference>
<keyword evidence="2" id="KW-1185">Reference proteome</keyword>
<evidence type="ECO:0000313" key="2">
    <source>
        <dbReference type="Proteomes" id="UP001595697"/>
    </source>
</evidence>
<evidence type="ECO:0000313" key="1">
    <source>
        <dbReference type="EMBL" id="MFC3970148.1"/>
    </source>
</evidence>
<comment type="caution">
    <text evidence="1">The sequence shown here is derived from an EMBL/GenBank/DDBJ whole genome shotgun (WGS) entry which is preliminary data.</text>
</comment>
<protein>
    <submittedName>
        <fullName evidence="1">Uncharacterized protein</fullName>
    </submittedName>
</protein>
<dbReference type="Proteomes" id="UP001595697">
    <property type="component" value="Unassembled WGS sequence"/>
</dbReference>
<dbReference type="EMBL" id="JBHSBD010000096">
    <property type="protein sequence ID" value="MFC3970148.1"/>
    <property type="molecule type" value="Genomic_DNA"/>
</dbReference>
<dbReference type="RefSeq" id="WP_247262921.1">
    <property type="nucleotide sequence ID" value="NZ_JALJQZ010000099.1"/>
</dbReference>
<proteinExistence type="predicted"/>
<accession>A0ABV8ECS3</accession>
<sequence length="153" mass="16766">MLEVQTVDDAGGTSANVDVPIFGDEETTHEGQAIRGLCRAVYPLSCIGILWTETVKNGRPVQKINTFLGVLGAYVGSVGTTANLSALDDRPNDMWGSFLIVRRDSLILMSLQEAMLRLHDFCTKYPERINEENPIGLCEFMENGRMPSEGSGL</sequence>
<organism evidence="1 2">
    <name type="scientific">Rhizobium lemnae</name>
    <dbReference type="NCBI Taxonomy" id="1214924"/>
    <lineage>
        <taxon>Bacteria</taxon>
        <taxon>Pseudomonadati</taxon>
        <taxon>Pseudomonadota</taxon>
        <taxon>Alphaproteobacteria</taxon>
        <taxon>Hyphomicrobiales</taxon>
        <taxon>Rhizobiaceae</taxon>
        <taxon>Rhizobium/Agrobacterium group</taxon>
        <taxon>Rhizobium</taxon>
    </lineage>
</organism>
<name>A0ABV8ECS3_9HYPH</name>
<gene>
    <name evidence="1" type="ORF">ACFOVS_18840</name>
</gene>